<dbReference type="STRING" id="1196081.A0A364L7K0"/>
<dbReference type="GO" id="GO:0006260">
    <property type="term" value="P:DNA replication"/>
    <property type="evidence" value="ECO:0007669"/>
    <property type="project" value="UniProtKB-KW"/>
</dbReference>
<keyword evidence="5" id="KW-1185">Reference proteome</keyword>
<dbReference type="GO" id="GO:0034088">
    <property type="term" value="P:maintenance of mitotic sister chromatid cohesion"/>
    <property type="evidence" value="ECO:0007669"/>
    <property type="project" value="TreeGrafter"/>
</dbReference>
<name>A0A364L7K0_TALAM</name>
<accession>A0A364L7K0</accession>
<dbReference type="GO" id="GO:0000775">
    <property type="term" value="C:chromosome, centromeric region"/>
    <property type="evidence" value="ECO:0007669"/>
    <property type="project" value="TreeGrafter"/>
</dbReference>
<dbReference type="RefSeq" id="XP_040736299.1">
    <property type="nucleotide sequence ID" value="XM_040880530.1"/>
</dbReference>
<reference evidence="4 5" key="1">
    <citation type="journal article" date="2017" name="Biotechnol. Biofuels">
        <title>Differential beta-glucosidase expression as a function of carbon source availability in Talaromyces amestolkiae: a genomic and proteomic approach.</title>
        <authorList>
            <person name="de Eugenio L.I."/>
            <person name="Mendez-Liter J.A."/>
            <person name="Nieto-Dominguez M."/>
            <person name="Alonso L."/>
            <person name="Gil-Munoz J."/>
            <person name="Barriuso J."/>
            <person name="Prieto A."/>
            <person name="Martinez M.J."/>
        </authorList>
    </citation>
    <scope>NUCLEOTIDE SEQUENCE [LARGE SCALE GENOMIC DNA]</scope>
    <source>
        <strain evidence="4 5">CIB</strain>
    </source>
</reference>
<organism evidence="4 5">
    <name type="scientific">Talaromyces amestolkiae</name>
    <dbReference type="NCBI Taxonomy" id="1196081"/>
    <lineage>
        <taxon>Eukaryota</taxon>
        <taxon>Fungi</taxon>
        <taxon>Dikarya</taxon>
        <taxon>Ascomycota</taxon>
        <taxon>Pezizomycotina</taxon>
        <taxon>Eurotiomycetes</taxon>
        <taxon>Eurotiomycetidae</taxon>
        <taxon>Eurotiales</taxon>
        <taxon>Trichocomaceae</taxon>
        <taxon>Talaromyces</taxon>
        <taxon>Talaromyces sect. Talaromyces</taxon>
    </lineage>
</organism>
<feature type="compositionally biased region" description="Basic and acidic residues" evidence="3">
    <location>
        <begin position="378"/>
        <end position="387"/>
    </location>
</feature>
<evidence type="ECO:0000313" key="5">
    <source>
        <dbReference type="Proteomes" id="UP000249363"/>
    </source>
</evidence>
<gene>
    <name evidence="4" type="ORF">BHQ10_007796</name>
</gene>
<feature type="compositionally biased region" description="Basic and acidic residues" evidence="3">
    <location>
        <begin position="401"/>
        <end position="411"/>
    </location>
</feature>
<keyword evidence="2" id="KW-0235">DNA replication</keyword>
<dbReference type="GeneID" id="63797011"/>
<dbReference type="AlphaFoldDB" id="A0A364L7K0"/>
<dbReference type="InterPro" id="IPR019128">
    <property type="entry name" value="Dcc1"/>
</dbReference>
<dbReference type="PANTHER" id="PTHR13395:SF6">
    <property type="entry name" value="SISTER CHROMATID COHESION PROTEIN DCC1"/>
    <property type="match status" value="1"/>
</dbReference>
<dbReference type="GO" id="GO:0000785">
    <property type="term" value="C:chromatin"/>
    <property type="evidence" value="ECO:0007669"/>
    <property type="project" value="TreeGrafter"/>
</dbReference>
<dbReference type="Proteomes" id="UP000249363">
    <property type="component" value="Unassembled WGS sequence"/>
</dbReference>
<evidence type="ECO:0000313" key="4">
    <source>
        <dbReference type="EMBL" id="RAO71784.1"/>
    </source>
</evidence>
<dbReference type="EMBL" id="MIKG01000016">
    <property type="protein sequence ID" value="RAO71784.1"/>
    <property type="molecule type" value="Genomic_DNA"/>
</dbReference>
<dbReference type="OrthoDB" id="5199543at2759"/>
<protein>
    <recommendedName>
        <fullName evidence="6">Sister chromatid cohesion protein Dcc1</fullName>
    </recommendedName>
</protein>
<sequence length="411" mass="46095">MSTQAARSIRFTHSSPQQAFRLIELTPDLLELISSPNAPTLYLKSPASGDPSTENNAAYVNLCTPTKTFRIRQVQSSNSIHIIQPSDGQSNVIPLIKRQNDDNNDTEIAPETITAIAKCGSTLEMQGLSSEESFAAAKGMLVRILRVWDDKMTFNNDDDDDGDVDMDGSEDAELNATRSLLVKKAVIDDIPFADSQCRKAWIELCAFVPDNNYKALSGERLAFRPSAAVKLGIWKRILEGCILHSIDVEKQFLVRDLWKAVLGDKDDDDVKEKTFSRSLFDAIVKKLAERSSEDWVEDDSEVKWSNMDKDVCIKWIGETYLEATAPTEKHAIGRSEFLNAWRDLLPETWRNAAALSNLPEASYKQPDPVSIHFLPESERDMAGKEAQDAAGSGARVRNSRNWHERFKSQRK</sequence>
<dbReference type="PANTHER" id="PTHR13395">
    <property type="entry name" value="SISTER CHROMATID COHESION PROTEIN DCC1-RELATED"/>
    <property type="match status" value="1"/>
</dbReference>
<evidence type="ECO:0000256" key="1">
    <source>
        <dbReference type="ARBA" id="ARBA00007017"/>
    </source>
</evidence>
<proteinExistence type="inferred from homology"/>
<evidence type="ECO:0008006" key="6">
    <source>
        <dbReference type="Google" id="ProtNLM"/>
    </source>
</evidence>
<comment type="caution">
    <text evidence="4">The sequence shown here is derived from an EMBL/GenBank/DDBJ whole genome shotgun (WGS) entry which is preliminary data.</text>
</comment>
<dbReference type="Pfam" id="PF09724">
    <property type="entry name" value="Dcc1"/>
    <property type="match status" value="1"/>
</dbReference>
<comment type="similarity">
    <text evidence="1">Belongs to the DCC1 family.</text>
</comment>
<evidence type="ECO:0000256" key="3">
    <source>
        <dbReference type="SAM" id="MobiDB-lite"/>
    </source>
</evidence>
<evidence type="ECO:0000256" key="2">
    <source>
        <dbReference type="ARBA" id="ARBA00022705"/>
    </source>
</evidence>
<dbReference type="GO" id="GO:0031390">
    <property type="term" value="C:Ctf18 RFC-like complex"/>
    <property type="evidence" value="ECO:0007669"/>
    <property type="project" value="InterPro"/>
</dbReference>
<feature type="region of interest" description="Disordered" evidence="3">
    <location>
        <begin position="378"/>
        <end position="411"/>
    </location>
</feature>